<dbReference type="PANTHER" id="PTHR33542">
    <property type="entry name" value="SIROHYDROCHLORIN FERROCHELATASE, CHLOROPLASTIC"/>
    <property type="match status" value="1"/>
</dbReference>
<dbReference type="Gene3D" id="3.40.50.1400">
    <property type="match status" value="1"/>
</dbReference>
<dbReference type="AlphaFoldDB" id="A0A9E7I1T8"/>
<protein>
    <submittedName>
        <fullName evidence="3">Sirohydrochlorin</fullName>
    </submittedName>
</protein>
<name>A0A9E7I1T8_9LILI</name>
<dbReference type="Pfam" id="PF01903">
    <property type="entry name" value="CbiX"/>
    <property type="match status" value="1"/>
</dbReference>
<dbReference type="EMBL" id="CP097511">
    <property type="protein sequence ID" value="URE44335.1"/>
    <property type="molecule type" value="Genomic_DNA"/>
</dbReference>
<evidence type="ECO:0000313" key="4">
    <source>
        <dbReference type="Proteomes" id="UP001055439"/>
    </source>
</evidence>
<dbReference type="CDD" id="cd03416">
    <property type="entry name" value="CbiX_SirB_N"/>
    <property type="match status" value="1"/>
</dbReference>
<dbReference type="GO" id="GO:0046872">
    <property type="term" value="F:metal ion binding"/>
    <property type="evidence" value="ECO:0007669"/>
    <property type="project" value="UniProtKB-KW"/>
</dbReference>
<dbReference type="InterPro" id="IPR050963">
    <property type="entry name" value="Sirohydro_Cobaltochel/CbiX"/>
</dbReference>
<evidence type="ECO:0000313" key="3">
    <source>
        <dbReference type="EMBL" id="URE44335.1"/>
    </source>
</evidence>
<keyword evidence="4" id="KW-1185">Reference proteome</keyword>
<proteinExistence type="predicted"/>
<dbReference type="SUPFAM" id="SSF53800">
    <property type="entry name" value="Chelatase"/>
    <property type="match status" value="1"/>
</dbReference>
<reference evidence="3" key="1">
    <citation type="submission" date="2022-05" db="EMBL/GenBank/DDBJ databases">
        <title>The Musa troglodytarum L. genome provides insights into the mechanism of non-climacteric behaviour and enrichment of carotenoids.</title>
        <authorList>
            <person name="Wang J."/>
        </authorList>
    </citation>
    <scope>NUCLEOTIDE SEQUENCE</scope>
    <source>
        <tissue evidence="3">Leaf</tissue>
    </source>
</reference>
<accession>A0A9E7I1T8</accession>
<keyword evidence="2" id="KW-0456">Lyase</keyword>
<keyword evidence="1" id="KW-0479">Metal-binding</keyword>
<dbReference type="InterPro" id="IPR002762">
    <property type="entry name" value="CbiX-like"/>
</dbReference>
<evidence type="ECO:0000256" key="1">
    <source>
        <dbReference type="ARBA" id="ARBA00022723"/>
    </source>
</evidence>
<dbReference type="OrthoDB" id="3543at2759"/>
<organism evidence="3 4">
    <name type="scientific">Musa troglodytarum</name>
    <name type="common">fe'i banana</name>
    <dbReference type="NCBI Taxonomy" id="320322"/>
    <lineage>
        <taxon>Eukaryota</taxon>
        <taxon>Viridiplantae</taxon>
        <taxon>Streptophyta</taxon>
        <taxon>Embryophyta</taxon>
        <taxon>Tracheophyta</taxon>
        <taxon>Spermatophyta</taxon>
        <taxon>Magnoliopsida</taxon>
        <taxon>Liliopsida</taxon>
        <taxon>Zingiberales</taxon>
        <taxon>Musaceae</taxon>
        <taxon>Musa</taxon>
    </lineage>
</organism>
<dbReference type="GO" id="GO:0016829">
    <property type="term" value="F:lyase activity"/>
    <property type="evidence" value="ECO:0007669"/>
    <property type="project" value="UniProtKB-KW"/>
</dbReference>
<sequence length="227" mass="25642">MSRVGPLLASSALVAWRFSRSDSASGKSVRIHHRLPFPISVKLQRIIMKNSTFPTNSSLSLGNEATGRVEHKVGEQDAVIIVDHGSRRQESNLMLNEFVAMFKARTGYQIVEPAHMELAKPSISDSFRLCMQKGAKRVIVSPFFLSPGRHWLQKRIKENRLPHPCRMQPSPKASWGFEVSIRKQLFLLPPEPIQRFHELIGSGSRQGPLAKRIRFLKSALPQTPFTL</sequence>
<dbReference type="PANTHER" id="PTHR33542:SF3">
    <property type="entry name" value="SIROHYDROCHLORIN FERROCHELATASE, CHLOROPLASTIC"/>
    <property type="match status" value="1"/>
</dbReference>
<evidence type="ECO:0000256" key="2">
    <source>
        <dbReference type="ARBA" id="ARBA00023239"/>
    </source>
</evidence>
<dbReference type="Proteomes" id="UP001055439">
    <property type="component" value="Chromosome 9"/>
</dbReference>
<gene>
    <name evidence="3" type="ORF">MUK42_32670</name>
</gene>